<dbReference type="EMBL" id="CP020083">
    <property type="protein sequence ID" value="ASR51810.1"/>
    <property type="molecule type" value="Genomic_DNA"/>
</dbReference>
<name>A0ABM6M761_9SPHN</name>
<keyword evidence="2" id="KW-1185">Reference proteome</keyword>
<reference evidence="1 2" key="1">
    <citation type="submission" date="2017-03" db="EMBL/GenBank/DDBJ databases">
        <title>Complete genome sequence of Blastomonas fulva degrading microcsystin LR.</title>
        <authorList>
            <person name="Lee H.-g."/>
            <person name="Jin L."/>
            <person name="oh H.-M."/>
        </authorList>
    </citation>
    <scope>NUCLEOTIDE SEQUENCE [LARGE SCALE GENOMIC DNA]</scope>
    <source>
        <strain evidence="1 2">T2</strain>
    </source>
</reference>
<gene>
    <name evidence="1" type="ORF">B5J99_10340</name>
</gene>
<accession>A0ABM6M761</accession>
<proteinExistence type="predicted"/>
<sequence length="207" mass="22556">MTRTGQWSVETVAAHEIAFRQELMQLRLSGKTRGLIVDIGGTWPQERNVARALRRMEARLGDLRPERIAVVSSFGASRLHARHLREPDTQIFASMEFAREWIIRQADATAYPGKIYDQASRAEAEGPSVHVHGPSDMHIVLTPAAALETAKRIGDAAVEVIIENAMVDGDKATVATLVECAEASLANSRLQALIISGPPLNSEQAAI</sequence>
<evidence type="ECO:0000313" key="1">
    <source>
        <dbReference type="EMBL" id="ASR51810.1"/>
    </source>
</evidence>
<organism evidence="1 2">
    <name type="scientific">Blastomonas fulva</name>
    <dbReference type="NCBI Taxonomy" id="1550728"/>
    <lineage>
        <taxon>Bacteria</taxon>
        <taxon>Pseudomonadati</taxon>
        <taxon>Pseudomonadota</taxon>
        <taxon>Alphaproteobacteria</taxon>
        <taxon>Sphingomonadales</taxon>
        <taxon>Sphingomonadaceae</taxon>
        <taxon>Blastomonas</taxon>
    </lineage>
</organism>
<evidence type="ECO:0000313" key="2">
    <source>
        <dbReference type="Proteomes" id="UP000258016"/>
    </source>
</evidence>
<protein>
    <submittedName>
        <fullName evidence="1">Uncharacterized protein</fullName>
    </submittedName>
</protein>
<dbReference type="Proteomes" id="UP000258016">
    <property type="component" value="Chromosome"/>
</dbReference>